<sequence length="325" mass="37276">MMEGRRLEQQRRLLAMRAAESSLPSSQEDDFNLRLVNLYKEQPCLWNTSLPEHLDAELKGSAWEKIAAQMGSHLTPEFVRCRVRNMRYHLNVYKLQKIEYDMAPGVGKEPKKPFYVDLFTFLDSNNNNGNAGEEKPKANQKTEAETDKYTKLWSGSKLTSMAKRESGAGNPEERRPGPSIFGMVKKRLEEQMKPLEFSMPRLAIPKRQRGMVRDRVLDQSTSASSLGFLSEAPPALQARPGDSVSKTKLAQKKPPGERESERPTTSKMAQVTHDDDNQSEDEELYRMHWSVRKEQRSRRPGQDQRQKLPLSLRSFSSNEPTPHIF</sequence>
<feature type="domain" description="MADF" evidence="2">
    <location>
        <begin position="34"/>
        <end position="127"/>
    </location>
</feature>
<evidence type="ECO:0000256" key="1">
    <source>
        <dbReference type="SAM" id="MobiDB-lite"/>
    </source>
</evidence>
<feature type="region of interest" description="Disordered" evidence="1">
    <location>
        <begin position="126"/>
        <end position="179"/>
    </location>
</feature>
<dbReference type="AlphaFoldDB" id="A0A9P9YCP6"/>
<dbReference type="PROSITE" id="PS51029">
    <property type="entry name" value="MADF"/>
    <property type="match status" value="1"/>
</dbReference>
<organism evidence="3 4">
    <name type="scientific">Drosophila gunungcola</name>
    <name type="common">fruit fly</name>
    <dbReference type="NCBI Taxonomy" id="103775"/>
    <lineage>
        <taxon>Eukaryota</taxon>
        <taxon>Metazoa</taxon>
        <taxon>Ecdysozoa</taxon>
        <taxon>Arthropoda</taxon>
        <taxon>Hexapoda</taxon>
        <taxon>Insecta</taxon>
        <taxon>Pterygota</taxon>
        <taxon>Neoptera</taxon>
        <taxon>Endopterygota</taxon>
        <taxon>Diptera</taxon>
        <taxon>Brachycera</taxon>
        <taxon>Muscomorpha</taxon>
        <taxon>Ephydroidea</taxon>
        <taxon>Drosophilidae</taxon>
        <taxon>Drosophila</taxon>
        <taxon>Sophophora</taxon>
    </lineage>
</organism>
<comment type="caution">
    <text evidence="3">The sequence shown here is derived from an EMBL/GenBank/DDBJ whole genome shotgun (WGS) entry which is preliminary data.</text>
</comment>
<feature type="compositionally biased region" description="Basic and acidic residues" evidence="1">
    <location>
        <begin position="254"/>
        <end position="264"/>
    </location>
</feature>
<dbReference type="SMART" id="SM00595">
    <property type="entry name" value="MADF"/>
    <property type="match status" value="1"/>
</dbReference>
<reference evidence="3" key="1">
    <citation type="journal article" date="2023" name="Genome Biol. Evol.">
        <title>Long-read-based Genome Assembly of Drosophila gunungcola Reveals Fewer Chemosensory Genes in Flower-breeding Species.</title>
        <authorList>
            <person name="Negi A."/>
            <person name="Liao B.Y."/>
            <person name="Yeh S.D."/>
        </authorList>
    </citation>
    <scope>NUCLEOTIDE SEQUENCE</scope>
    <source>
        <strain evidence="3">Sukarami</strain>
    </source>
</reference>
<gene>
    <name evidence="3" type="ORF">M5D96_012637</name>
</gene>
<protein>
    <recommendedName>
        <fullName evidence="2">MADF domain-containing protein</fullName>
    </recommendedName>
</protein>
<dbReference type="InterPro" id="IPR006578">
    <property type="entry name" value="MADF-dom"/>
</dbReference>
<evidence type="ECO:0000313" key="4">
    <source>
        <dbReference type="Proteomes" id="UP001059596"/>
    </source>
</evidence>
<feature type="compositionally biased region" description="Polar residues" evidence="1">
    <location>
        <begin position="313"/>
        <end position="325"/>
    </location>
</feature>
<feature type="compositionally biased region" description="Basic and acidic residues" evidence="1">
    <location>
        <begin position="132"/>
        <end position="150"/>
    </location>
</feature>
<dbReference type="EMBL" id="JAMKOV010000067">
    <property type="protein sequence ID" value="KAI8034584.1"/>
    <property type="molecule type" value="Genomic_DNA"/>
</dbReference>
<feature type="compositionally biased region" description="Basic and acidic residues" evidence="1">
    <location>
        <begin position="162"/>
        <end position="176"/>
    </location>
</feature>
<proteinExistence type="predicted"/>
<dbReference type="Pfam" id="PF10545">
    <property type="entry name" value="MADF_DNA_bdg"/>
    <property type="match status" value="1"/>
</dbReference>
<keyword evidence="4" id="KW-1185">Reference proteome</keyword>
<dbReference type="OrthoDB" id="10051975at2759"/>
<evidence type="ECO:0000259" key="2">
    <source>
        <dbReference type="PROSITE" id="PS51029"/>
    </source>
</evidence>
<name>A0A9P9YCP6_9MUSC</name>
<dbReference type="PANTHER" id="PTHR21505:SF12">
    <property type="entry name" value="MADF DOMAIN-CONTAINING PROTEIN-RELATED"/>
    <property type="match status" value="1"/>
</dbReference>
<accession>A0A9P9YCP6</accession>
<dbReference type="PANTHER" id="PTHR21505">
    <property type="entry name" value="MADF DOMAIN-CONTAINING PROTEIN-RELATED"/>
    <property type="match status" value="1"/>
</dbReference>
<evidence type="ECO:0000313" key="3">
    <source>
        <dbReference type="EMBL" id="KAI8034584.1"/>
    </source>
</evidence>
<dbReference type="Proteomes" id="UP001059596">
    <property type="component" value="Unassembled WGS sequence"/>
</dbReference>
<feature type="region of interest" description="Disordered" evidence="1">
    <location>
        <begin position="228"/>
        <end position="325"/>
    </location>
</feature>